<dbReference type="SUPFAM" id="SSF51658">
    <property type="entry name" value="Xylose isomerase-like"/>
    <property type="match status" value="1"/>
</dbReference>
<dbReference type="GO" id="GO:0046487">
    <property type="term" value="P:glyoxylate metabolic process"/>
    <property type="evidence" value="ECO:0007669"/>
    <property type="project" value="TreeGrafter"/>
</dbReference>
<dbReference type="InterPro" id="IPR050417">
    <property type="entry name" value="Sugar_Epim/Isomerase"/>
</dbReference>
<feature type="active site" description="Proton donor/acceptor" evidence="3">
    <location>
        <position position="137"/>
    </location>
</feature>
<dbReference type="Gene3D" id="3.20.20.150">
    <property type="entry name" value="Divalent-metal-dependent TIM barrel enzymes"/>
    <property type="match status" value="1"/>
</dbReference>
<organism evidence="5 6">
    <name type="scientific">Thioclava indica</name>
    <dbReference type="NCBI Taxonomy" id="1353528"/>
    <lineage>
        <taxon>Bacteria</taxon>
        <taxon>Pseudomonadati</taxon>
        <taxon>Pseudomonadota</taxon>
        <taxon>Alphaproteobacteria</taxon>
        <taxon>Rhodobacterales</taxon>
        <taxon>Paracoccaceae</taxon>
        <taxon>Thioclava</taxon>
    </lineage>
</organism>
<protein>
    <recommendedName>
        <fullName evidence="4">Xylose isomerase-like TIM barrel domain-containing protein</fullName>
    </recommendedName>
</protein>
<dbReference type="PANTHER" id="PTHR43489">
    <property type="entry name" value="ISOMERASE"/>
    <property type="match status" value="1"/>
</dbReference>
<dbReference type="STRING" id="1353528.DT23_14760"/>
<accession>A0A074JWU3</accession>
<dbReference type="Pfam" id="PF01261">
    <property type="entry name" value="AP_endonuc_2"/>
    <property type="match status" value="1"/>
</dbReference>
<gene>
    <name evidence="5" type="ORF">DT23_14760</name>
</gene>
<feature type="active site" description="Proton donor/acceptor" evidence="3">
    <location>
        <position position="234"/>
    </location>
</feature>
<feature type="domain" description="Xylose isomerase-like TIM barrel" evidence="4">
    <location>
        <begin position="21"/>
        <end position="250"/>
    </location>
</feature>
<dbReference type="OrthoDB" id="9786584at2"/>
<evidence type="ECO:0000256" key="1">
    <source>
        <dbReference type="ARBA" id="ARBA00023235"/>
    </source>
</evidence>
<dbReference type="Proteomes" id="UP000027471">
    <property type="component" value="Unassembled WGS sequence"/>
</dbReference>
<evidence type="ECO:0000313" key="5">
    <source>
        <dbReference type="EMBL" id="KEO60058.1"/>
    </source>
</evidence>
<keyword evidence="1 2" id="KW-0413">Isomerase</keyword>
<comment type="caution">
    <text evidence="5">The sequence shown here is derived from an EMBL/GenBank/DDBJ whole genome shotgun (WGS) entry which is preliminary data.</text>
</comment>
<evidence type="ECO:0000313" key="6">
    <source>
        <dbReference type="Proteomes" id="UP000027471"/>
    </source>
</evidence>
<dbReference type="RefSeq" id="WP_038130550.1">
    <property type="nucleotide sequence ID" value="NZ_AUNB01000024.1"/>
</dbReference>
<dbReference type="PANTHER" id="PTHR43489:SF6">
    <property type="entry name" value="HYDROXYPYRUVATE ISOMERASE-RELATED"/>
    <property type="match status" value="1"/>
</dbReference>
<proteinExistence type="inferred from homology"/>
<reference evidence="5 6" key="1">
    <citation type="journal article" date="2015" name="Antonie Van Leeuwenhoek">
        <title>Thioclava indica sp. nov., isolated from surface seawater of the Indian Ocean.</title>
        <authorList>
            <person name="Liu Y."/>
            <person name="Lai Q."/>
            <person name="Du J."/>
            <person name="Xu H."/>
            <person name="Jiang L."/>
            <person name="Shao Z."/>
        </authorList>
    </citation>
    <scope>NUCLEOTIDE SEQUENCE [LARGE SCALE GENOMIC DNA]</scope>
    <source>
        <strain evidence="5 6">DT23-4</strain>
    </source>
</reference>
<dbReference type="eggNOG" id="COG3622">
    <property type="taxonomic scope" value="Bacteria"/>
</dbReference>
<keyword evidence="6" id="KW-1185">Reference proteome</keyword>
<sequence length="254" mass="28535">MPKFAANLTFLFTELPFIERFAAAKEAGFDAVEVLFPYEFSAQEMRHELVRHDLTFVLMNVPPPNWTGGDRGFAAVPGCEERFRRDFDRAMRFANVLGPRHIHIMAGKAQGVVARKTYIENLKWAAARSPKRSLTIEPINPIDMPDYFLNDFDLAAEILDEVDAPNLHLQFDAYHAHMLTEYVPATWEKHRARVAHVQFADAPGRGAPGSGEIDLNAFFATLDADGYAGFAAAEYKPTTETRDTLGWLTAQDTD</sequence>
<dbReference type="AlphaFoldDB" id="A0A074JWU3"/>
<dbReference type="EMBL" id="AUNB01000024">
    <property type="protein sequence ID" value="KEO60058.1"/>
    <property type="molecule type" value="Genomic_DNA"/>
</dbReference>
<dbReference type="InterPro" id="IPR026040">
    <property type="entry name" value="HyI-like"/>
</dbReference>
<name>A0A074JWU3_9RHOB</name>
<evidence type="ECO:0000256" key="2">
    <source>
        <dbReference type="PIRNR" id="PIRNR006241"/>
    </source>
</evidence>
<dbReference type="InterPro" id="IPR036237">
    <property type="entry name" value="Xyl_isomerase-like_sf"/>
</dbReference>
<evidence type="ECO:0000256" key="3">
    <source>
        <dbReference type="PIRSR" id="PIRSR006241-50"/>
    </source>
</evidence>
<dbReference type="GO" id="GO:0008903">
    <property type="term" value="F:hydroxypyruvate isomerase activity"/>
    <property type="evidence" value="ECO:0007669"/>
    <property type="project" value="TreeGrafter"/>
</dbReference>
<evidence type="ECO:0000259" key="4">
    <source>
        <dbReference type="Pfam" id="PF01261"/>
    </source>
</evidence>
<comment type="similarity">
    <text evidence="2">Belongs to the hyi family.</text>
</comment>
<dbReference type="PIRSF" id="PIRSF006241">
    <property type="entry name" value="HyI"/>
    <property type="match status" value="1"/>
</dbReference>
<dbReference type="InterPro" id="IPR013022">
    <property type="entry name" value="Xyl_isomerase-like_TIM-brl"/>
</dbReference>